<comment type="subcellular location">
    <subcellularLocation>
        <location evidence="1 7">Cell membrane</location>
        <topology evidence="1 7">Multi-pass membrane protein</topology>
    </subcellularLocation>
</comment>
<evidence type="ECO:0000256" key="6">
    <source>
        <dbReference type="ARBA" id="ARBA00023136"/>
    </source>
</evidence>
<dbReference type="PROSITE" id="PS50928">
    <property type="entry name" value="ABC_TM1"/>
    <property type="match status" value="1"/>
</dbReference>
<evidence type="ECO:0000256" key="3">
    <source>
        <dbReference type="ARBA" id="ARBA00022475"/>
    </source>
</evidence>
<dbReference type="PANTHER" id="PTHR43163">
    <property type="entry name" value="DIPEPTIDE TRANSPORT SYSTEM PERMEASE PROTEIN DPPB-RELATED"/>
    <property type="match status" value="1"/>
</dbReference>
<comment type="caution">
    <text evidence="9">The sequence shown here is derived from an EMBL/GenBank/DDBJ whole genome shotgun (WGS) entry which is preliminary data.</text>
</comment>
<gene>
    <name evidence="9" type="ORF">ACFOZY_03705</name>
</gene>
<dbReference type="InterPro" id="IPR035906">
    <property type="entry name" value="MetI-like_sf"/>
</dbReference>
<dbReference type="RefSeq" id="WP_378152396.1">
    <property type="nucleotide sequence ID" value="NZ_JBHSEC010000003.1"/>
</dbReference>
<name>A0ABV8X3L0_9LACT</name>
<dbReference type="Proteomes" id="UP001595817">
    <property type="component" value="Unassembled WGS sequence"/>
</dbReference>
<feature type="transmembrane region" description="Helical" evidence="7">
    <location>
        <begin position="227"/>
        <end position="252"/>
    </location>
</feature>
<feature type="transmembrane region" description="Helical" evidence="7">
    <location>
        <begin position="142"/>
        <end position="161"/>
    </location>
</feature>
<keyword evidence="4 7" id="KW-0812">Transmembrane</keyword>
<dbReference type="InterPro" id="IPR000515">
    <property type="entry name" value="MetI-like"/>
</dbReference>
<protein>
    <submittedName>
        <fullName evidence="9">ABC transporter permease</fullName>
    </submittedName>
</protein>
<proteinExistence type="inferred from homology"/>
<feature type="transmembrane region" description="Helical" evidence="7">
    <location>
        <begin position="98"/>
        <end position="121"/>
    </location>
</feature>
<evidence type="ECO:0000256" key="7">
    <source>
        <dbReference type="RuleBase" id="RU363032"/>
    </source>
</evidence>
<feature type="transmembrane region" description="Helical" evidence="7">
    <location>
        <begin position="12"/>
        <end position="31"/>
    </location>
</feature>
<keyword evidence="5 7" id="KW-1133">Transmembrane helix</keyword>
<accession>A0ABV8X3L0</accession>
<sequence>MGKYLRQRILQIVPVLILITFIVFFLVYMAGDPVSLMLPEDATPEDIENLREALKLNEPVPVQFGYFLLNLVQGDFGQSFRYAQPALPIVMERLPATLILALTSMVVAVLIAIPAGIISAVKRNTFLDMFVTGFSILGKAMPNFWLGIMLMLVFGVMLQVLPVSGNETWRHLVLPSITLGTAVSAEMTRLIRSSMLEILQQDYIRTAKSKGVQPFTLIMKHGFKNSLVPVITILFLQISTLVSGALVTEVVFSYPGLGQLLVQAVNGRDMAIVQAAVFVVAIMVIFLNLIADILYRIFDPRIKYN</sequence>
<dbReference type="EMBL" id="JBHSEC010000003">
    <property type="protein sequence ID" value="MFC4409540.1"/>
    <property type="molecule type" value="Genomic_DNA"/>
</dbReference>
<keyword evidence="3" id="KW-1003">Cell membrane</keyword>
<reference evidence="10" key="1">
    <citation type="journal article" date="2019" name="Int. J. Syst. Evol. Microbiol.">
        <title>The Global Catalogue of Microorganisms (GCM) 10K type strain sequencing project: providing services to taxonomists for standard genome sequencing and annotation.</title>
        <authorList>
            <consortium name="The Broad Institute Genomics Platform"/>
            <consortium name="The Broad Institute Genome Sequencing Center for Infectious Disease"/>
            <person name="Wu L."/>
            <person name="Ma J."/>
        </authorList>
    </citation>
    <scope>NUCLEOTIDE SEQUENCE [LARGE SCALE GENOMIC DNA]</scope>
    <source>
        <strain evidence="10">CCUG 59778</strain>
    </source>
</reference>
<dbReference type="PANTHER" id="PTHR43163:SF6">
    <property type="entry name" value="DIPEPTIDE TRANSPORT SYSTEM PERMEASE PROTEIN DPPB-RELATED"/>
    <property type="match status" value="1"/>
</dbReference>
<dbReference type="SUPFAM" id="SSF161098">
    <property type="entry name" value="MetI-like"/>
    <property type="match status" value="1"/>
</dbReference>
<keyword evidence="2 7" id="KW-0813">Transport</keyword>
<dbReference type="Pfam" id="PF19300">
    <property type="entry name" value="BPD_transp_1_N"/>
    <property type="match status" value="1"/>
</dbReference>
<dbReference type="CDD" id="cd06261">
    <property type="entry name" value="TM_PBP2"/>
    <property type="match status" value="1"/>
</dbReference>
<evidence type="ECO:0000256" key="4">
    <source>
        <dbReference type="ARBA" id="ARBA00022692"/>
    </source>
</evidence>
<evidence type="ECO:0000259" key="8">
    <source>
        <dbReference type="PROSITE" id="PS50928"/>
    </source>
</evidence>
<feature type="transmembrane region" description="Helical" evidence="7">
    <location>
        <begin position="272"/>
        <end position="295"/>
    </location>
</feature>
<feature type="domain" description="ABC transmembrane type-1" evidence="8">
    <location>
        <begin position="94"/>
        <end position="291"/>
    </location>
</feature>
<evidence type="ECO:0000256" key="1">
    <source>
        <dbReference type="ARBA" id="ARBA00004651"/>
    </source>
</evidence>
<organism evidence="9 10">
    <name type="scientific">Chungangia koreensis</name>
    <dbReference type="NCBI Taxonomy" id="752657"/>
    <lineage>
        <taxon>Bacteria</taxon>
        <taxon>Bacillati</taxon>
        <taxon>Bacillota</taxon>
        <taxon>Bacilli</taxon>
        <taxon>Lactobacillales</taxon>
        <taxon>Chungangia</taxon>
    </lineage>
</organism>
<evidence type="ECO:0000313" key="10">
    <source>
        <dbReference type="Proteomes" id="UP001595817"/>
    </source>
</evidence>
<evidence type="ECO:0000256" key="2">
    <source>
        <dbReference type="ARBA" id="ARBA00022448"/>
    </source>
</evidence>
<keyword evidence="6 7" id="KW-0472">Membrane</keyword>
<evidence type="ECO:0000256" key="5">
    <source>
        <dbReference type="ARBA" id="ARBA00022989"/>
    </source>
</evidence>
<keyword evidence="10" id="KW-1185">Reference proteome</keyword>
<evidence type="ECO:0000313" key="9">
    <source>
        <dbReference type="EMBL" id="MFC4409540.1"/>
    </source>
</evidence>
<dbReference type="Pfam" id="PF00528">
    <property type="entry name" value="BPD_transp_1"/>
    <property type="match status" value="1"/>
</dbReference>
<feature type="transmembrane region" description="Helical" evidence="7">
    <location>
        <begin position="173"/>
        <end position="191"/>
    </location>
</feature>
<comment type="similarity">
    <text evidence="7">Belongs to the binding-protein-dependent transport system permease family.</text>
</comment>
<dbReference type="InterPro" id="IPR045621">
    <property type="entry name" value="BPD_transp_1_N"/>
</dbReference>
<dbReference type="Gene3D" id="1.10.3720.10">
    <property type="entry name" value="MetI-like"/>
    <property type="match status" value="1"/>
</dbReference>